<dbReference type="InterPro" id="IPR011009">
    <property type="entry name" value="Kinase-like_dom_sf"/>
</dbReference>
<keyword evidence="2" id="KW-0723">Serine/threonine-protein kinase</keyword>
<comment type="catalytic activity">
    <reaction evidence="8">
        <text>L-seryl-[protein] + ATP = O-phospho-L-seryl-[protein] + ADP + H(+)</text>
        <dbReference type="Rhea" id="RHEA:17989"/>
        <dbReference type="Rhea" id="RHEA-COMP:9863"/>
        <dbReference type="Rhea" id="RHEA-COMP:11604"/>
        <dbReference type="ChEBI" id="CHEBI:15378"/>
        <dbReference type="ChEBI" id="CHEBI:29999"/>
        <dbReference type="ChEBI" id="CHEBI:30616"/>
        <dbReference type="ChEBI" id="CHEBI:83421"/>
        <dbReference type="ChEBI" id="CHEBI:456216"/>
        <dbReference type="EC" id="2.7.11.1"/>
    </reaction>
</comment>
<keyword evidence="4" id="KW-0547">Nucleotide-binding</keyword>
<organism evidence="11 12">
    <name type="scientific">Phaseolus angularis</name>
    <name type="common">Azuki bean</name>
    <name type="synonym">Vigna angularis</name>
    <dbReference type="NCBI Taxonomy" id="3914"/>
    <lineage>
        <taxon>Eukaryota</taxon>
        <taxon>Viridiplantae</taxon>
        <taxon>Streptophyta</taxon>
        <taxon>Embryophyta</taxon>
        <taxon>Tracheophyta</taxon>
        <taxon>Spermatophyta</taxon>
        <taxon>Magnoliopsida</taxon>
        <taxon>eudicotyledons</taxon>
        <taxon>Gunneridae</taxon>
        <taxon>Pentapetalae</taxon>
        <taxon>rosids</taxon>
        <taxon>fabids</taxon>
        <taxon>Fabales</taxon>
        <taxon>Fabaceae</taxon>
        <taxon>Papilionoideae</taxon>
        <taxon>50 kb inversion clade</taxon>
        <taxon>NPAAA clade</taxon>
        <taxon>indigoferoid/millettioid clade</taxon>
        <taxon>Phaseoleae</taxon>
        <taxon>Vigna</taxon>
    </lineage>
</organism>
<dbReference type="PROSITE" id="PS50011">
    <property type="entry name" value="PROTEIN_KINASE_DOM"/>
    <property type="match status" value="1"/>
</dbReference>
<dbReference type="InterPro" id="IPR000719">
    <property type="entry name" value="Prot_kinase_dom"/>
</dbReference>
<keyword evidence="6" id="KW-0067">ATP-binding</keyword>
<sequence length="311" mass="35217">MDEAVLGSSGSASKAEDDSVNEDEGWVLPIEKVTSFYWEMGEKEGAGKWGPRMAASNEDFLSFFSICYAGFIWQKKLGHMVVQDLGCGEETEVEWGWCGQRLHFRIIPVIFIFTNNLTSKRPDAVDVRHRLHAIDSISSTPLMPSPPDIRSTVASSSPTHRERKTLWHFLLHVYTGVSRRGVSQCNKNVTADFNGFLDRAFRVECLCSGDIKPGNLLLERYGYLKLSDFLLCKPLDRNTLEEKDFSVGQNVNGTPQNEEWTTPKRSRQEQLQHCPGVSQWNLHQAYSTVSTPDYIAPKVLLKKGYGMECDW</sequence>
<feature type="region of interest" description="Disordered" evidence="9">
    <location>
        <begin position="1"/>
        <end position="22"/>
    </location>
</feature>
<evidence type="ECO:0000313" key="11">
    <source>
        <dbReference type="EMBL" id="KAG2380828.1"/>
    </source>
</evidence>
<dbReference type="InterPro" id="IPR050236">
    <property type="entry name" value="Ser_Thr_kinase_AGC"/>
</dbReference>
<evidence type="ECO:0000256" key="6">
    <source>
        <dbReference type="ARBA" id="ARBA00022840"/>
    </source>
</evidence>
<evidence type="ECO:0000256" key="2">
    <source>
        <dbReference type="ARBA" id="ARBA00022527"/>
    </source>
</evidence>
<evidence type="ECO:0000313" key="12">
    <source>
        <dbReference type="Proteomes" id="UP000743370"/>
    </source>
</evidence>
<comment type="caution">
    <text evidence="11">The sequence shown here is derived from an EMBL/GenBank/DDBJ whole genome shotgun (WGS) entry which is preliminary data.</text>
</comment>
<gene>
    <name evidence="11" type="ORF">HKW66_Vig0202010</name>
</gene>
<evidence type="ECO:0000256" key="8">
    <source>
        <dbReference type="ARBA" id="ARBA00048679"/>
    </source>
</evidence>
<name>A0A8T0JRF8_PHAAN</name>
<dbReference type="Gene3D" id="1.10.510.10">
    <property type="entry name" value="Transferase(Phosphotransferase) domain 1"/>
    <property type="match status" value="1"/>
</dbReference>
<comment type="catalytic activity">
    <reaction evidence="7">
        <text>L-threonyl-[protein] + ATP = O-phospho-L-threonyl-[protein] + ADP + H(+)</text>
        <dbReference type="Rhea" id="RHEA:46608"/>
        <dbReference type="Rhea" id="RHEA-COMP:11060"/>
        <dbReference type="Rhea" id="RHEA-COMP:11605"/>
        <dbReference type="ChEBI" id="CHEBI:15378"/>
        <dbReference type="ChEBI" id="CHEBI:30013"/>
        <dbReference type="ChEBI" id="CHEBI:30616"/>
        <dbReference type="ChEBI" id="CHEBI:61977"/>
        <dbReference type="ChEBI" id="CHEBI:456216"/>
        <dbReference type="EC" id="2.7.11.1"/>
    </reaction>
</comment>
<evidence type="ECO:0000256" key="4">
    <source>
        <dbReference type="ARBA" id="ARBA00022741"/>
    </source>
</evidence>
<protein>
    <recommendedName>
        <fullName evidence="1">non-specific serine/threonine protein kinase</fullName>
        <ecNumber evidence="1">2.7.11.1</ecNumber>
    </recommendedName>
</protein>
<dbReference type="GO" id="GO:0005524">
    <property type="term" value="F:ATP binding"/>
    <property type="evidence" value="ECO:0007669"/>
    <property type="project" value="UniProtKB-KW"/>
</dbReference>
<dbReference type="EMBL" id="JABFOF010000009">
    <property type="protein sequence ID" value="KAG2380828.1"/>
    <property type="molecule type" value="Genomic_DNA"/>
</dbReference>
<evidence type="ECO:0000259" key="10">
    <source>
        <dbReference type="PROSITE" id="PS50011"/>
    </source>
</evidence>
<proteinExistence type="predicted"/>
<dbReference type="PANTHER" id="PTHR24356">
    <property type="entry name" value="SERINE/THREONINE-PROTEIN KINASE"/>
    <property type="match status" value="1"/>
</dbReference>
<keyword evidence="5" id="KW-0418">Kinase</keyword>
<dbReference type="Proteomes" id="UP000743370">
    <property type="component" value="Unassembled WGS sequence"/>
</dbReference>
<feature type="domain" description="Protein kinase" evidence="10">
    <location>
        <begin position="38"/>
        <end position="311"/>
    </location>
</feature>
<evidence type="ECO:0000256" key="1">
    <source>
        <dbReference type="ARBA" id="ARBA00012513"/>
    </source>
</evidence>
<evidence type="ECO:0000256" key="7">
    <source>
        <dbReference type="ARBA" id="ARBA00047899"/>
    </source>
</evidence>
<dbReference type="SUPFAM" id="SSF56112">
    <property type="entry name" value="Protein kinase-like (PK-like)"/>
    <property type="match status" value="1"/>
</dbReference>
<accession>A0A8T0JRF8</accession>
<dbReference type="PANTHER" id="PTHR24356:SF346">
    <property type="entry name" value="PROTEIN KINASE FAMILY PROTEIN"/>
    <property type="match status" value="1"/>
</dbReference>
<reference evidence="11 12" key="1">
    <citation type="submission" date="2020-05" db="EMBL/GenBank/DDBJ databases">
        <title>Vigna angularis (adzuki bean) Var. LongXiaoDou No. 4 denovo assembly.</title>
        <authorList>
            <person name="Xiang H."/>
        </authorList>
    </citation>
    <scope>NUCLEOTIDE SEQUENCE [LARGE SCALE GENOMIC DNA]</scope>
    <source>
        <tissue evidence="11">Leaf</tissue>
    </source>
</reference>
<keyword evidence="3" id="KW-0808">Transferase</keyword>
<dbReference type="GO" id="GO:0035556">
    <property type="term" value="P:intracellular signal transduction"/>
    <property type="evidence" value="ECO:0007669"/>
    <property type="project" value="TreeGrafter"/>
</dbReference>
<dbReference type="AlphaFoldDB" id="A0A8T0JRF8"/>
<evidence type="ECO:0000256" key="9">
    <source>
        <dbReference type="SAM" id="MobiDB-lite"/>
    </source>
</evidence>
<dbReference type="EC" id="2.7.11.1" evidence="1"/>
<evidence type="ECO:0000256" key="5">
    <source>
        <dbReference type="ARBA" id="ARBA00022777"/>
    </source>
</evidence>
<evidence type="ECO:0000256" key="3">
    <source>
        <dbReference type="ARBA" id="ARBA00022679"/>
    </source>
</evidence>
<dbReference type="GO" id="GO:0004674">
    <property type="term" value="F:protein serine/threonine kinase activity"/>
    <property type="evidence" value="ECO:0007669"/>
    <property type="project" value="UniProtKB-KW"/>
</dbReference>